<organism evidence="3 4">
    <name type="scientific">Effrenium voratum</name>
    <dbReference type="NCBI Taxonomy" id="2562239"/>
    <lineage>
        <taxon>Eukaryota</taxon>
        <taxon>Sar</taxon>
        <taxon>Alveolata</taxon>
        <taxon>Dinophyceae</taxon>
        <taxon>Suessiales</taxon>
        <taxon>Symbiodiniaceae</taxon>
        <taxon>Effrenium</taxon>
    </lineage>
</organism>
<dbReference type="Gene3D" id="3.30.70.330">
    <property type="match status" value="1"/>
</dbReference>
<dbReference type="InterPro" id="IPR012677">
    <property type="entry name" value="Nucleotide-bd_a/b_plait_sf"/>
</dbReference>
<dbReference type="Pfam" id="PF04059">
    <property type="entry name" value="RRM_2"/>
    <property type="match status" value="1"/>
</dbReference>
<name>A0AA36JQP4_9DINO</name>
<reference evidence="3" key="1">
    <citation type="submission" date="2023-08" db="EMBL/GenBank/DDBJ databases">
        <authorList>
            <person name="Chen Y."/>
            <person name="Shah S."/>
            <person name="Dougan E. K."/>
            <person name="Thang M."/>
            <person name="Chan C."/>
        </authorList>
    </citation>
    <scope>NUCLEOTIDE SEQUENCE</scope>
</reference>
<dbReference type="InterPro" id="IPR035979">
    <property type="entry name" value="RBD_domain_sf"/>
</dbReference>
<dbReference type="InterPro" id="IPR000504">
    <property type="entry name" value="RRM_dom"/>
</dbReference>
<sequence>MLRNLPNKYNQQMLLEELNSSGFLGTFDFLYLPIDPETNANRGYCFINFTDPSCAWTLKLTYEGRKMGRFNSDKVVSVAPAALQGFEANYAHYSTARVNRGDPSTRPLFLREAAVSGQEAPPRRRGGRRSQGSLIDIAARQQKKTQGQALCGRYAGSAYLLVR</sequence>
<evidence type="ECO:0000313" key="4">
    <source>
        <dbReference type="Proteomes" id="UP001178507"/>
    </source>
</evidence>
<keyword evidence="1" id="KW-0694">RNA-binding</keyword>
<dbReference type="InterPro" id="IPR007201">
    <property type="entry name" value="Mei2-like_Rrm_C"/>
</dbReference>
<evidence type="ECO:0000256" key="1">
    <source>
        <dbReference type="PROSITE-ProRule" id="PRU00176"/>
    </source>
</evidence>
<dbReference type="PROSITE" id="PS50102">
    <property type="entry name" value="RRM"/>
    <property type="match status" value="1"/>
</dbReference>
<dbReference type="AlphaFoldDB" id="A0AA36JQP4"/>
<feature type="domain" description="RRM" evidence="2">
    <location>
        <begin position="1"/>
        <end position="83"/>
    </location>
</feature>
<gene>
    <name evidence="3" type="ORF">EVOR1521_LOCUS30935</name>
</gene>
<dbReference type="EMBL" id="CAUJNA010003798">
    <property type="protein sequence ID" value="CAJ1409977.1"/>
    <property type="molecule type" value="Genomic_DNA"/>
</dbReference>
<evidence type="ECO:0000313" key="3">
    <source>
        <dbReference type="EMBL" id="CAJ1409977.1"/>
    </source>
</evidence>
<keyword evidence="4" id="KW-1185">Reference proteome</keyword>
<dbReference type="Proteomes" id="UP001178507">
    <property type="component" value="Unassembled WGS sequence"/>
</dbReference>
<evidence type="ECO:0000259" key="2">
    <source>
        <dbReference type="PROSITE" id="PS50102"/>
    </source>
</evidence>
<dbReference type="CDD" id="cd12277">
    <property type="entry name" value="RRM3_MEI2_EAR1_like"/>
    <property type="match status" value="1"/>
</dbReference>
<dbReference type="SUPFAM" id="SSF54928">
    <property type="entry name" value="RNA-binding domain, RBD"/>
    <property type="match status" value="1"/>
</dbReference>
<comment type="caution">
    <text evidence="3">The sequence shown here is derived from an EMBL/GenBank/DDBJ whole genome shotgun (WGS) entry which is preliminary data.</text>
</comment>
<proteinExistence type="predicted"/>
<accession>A0AA36JQP4</accession>
<dbReference type="GO" id="GO:0003723">
    <property type="term" value="F:RNA binding"/>
    <property type="evidence" value="ECO:0007669"/>
    <property type="project" value="UniProtKB-UniRule"/>
</dbReference>
<protein>
    <recommendedName>
        <fullName evidence="2">RRM domain-containing protein</fullName>
    </recommendedName>
</protein>